<feature type="transmembrane region" description="Helical" evidence="2">
    <location>
        <begin position="355"/>
        <end position="375"/>
    </location>
</feature>
<dbReference type="GO" id="GO:0005886">
    <property type="term" value="C:plasma membrane"/>
    <property type="evidence" value="ECO:0007669"/>
    <property type="project" value="TreeGrafter"/>
</dbReference>
<comment type="caution">
    <text evidence="3">The sequence shown here is derived from an EMBL/GenBank/DDBJ whole genome shotgun (WGS) entry which is preliminary data.</text>
</comment>
<dbReference type="Proteomes" id="UP000479132">
    <property type="component" value="Unassembled WGS sequence"/>
</dbReference>
<proteinExistence type="predicted"/>
<dbReference type="PANTHER" id="PTHR32063:SF24">
    <property type="entry name" value="CATION EFFLUX SYSTEM (ACRB_ACRD_ACRF FAMILY)"/>
    <property type="match status" value="1"/>
</dbReference>
<dbReference type="Pfam" id="PF00873">
    <property type="entry name" value="ACR_tran"/>
    <property type="match status" value="2"/>
</dbReference>
<feature type="transmembrane region" description="Helical" evidence="2">
    <location>
        <begin position="600"/>
        <end position="620"/>
    </location>
</feature>
<reference evidence="3 4" key="1">
    <citation type="submission" date="2020-02" db="EMBL/GenBank/DDBJ databases">
        <title>Aliifodinibius halophilus 2W32, complete genome.</title>
        <authorList>
            <person name="Li Y."/>
            <person name="Wu S."/>
        </authorList>
    </citation>
    <scope>NUCLEOTIDE SEQUENCE [LARGE SCALE GENOMIC DNA]</scope>
    <source>
        <strain evidence="3 4">2W32</strain>
    </source>
</reference>
<dbReference type="InterPro" id="IPR027463">
    <property type="entry name" value="AcrB_DN_DC_subdom"/>
</dbReference>
<dbReference type="EMBL" id="JAALLS010000016">
    <property type="protein sequence ID" value="NGP89119.1"/>
    <property type="molecule type" value="Genomic_DNA"/>
</dbReference>
<feature type="transmembrane region" description="Helical" evidence="2">
    <location>
        <begin position="970"/>
        <end position="990"/>
    </location>
</feature>
<dbReference type="PANTHER" id="PTHR32063">
    <property type="match status" value="1"/>
</dbReference>
<dbReference type="RefSeq" id="WP_165269531.1">
    <property type="nucleotide sequence ID" value="NZ_JAALLS010000016.1"/>
</dbReference>
<keyword evidence="2" id="KW-0812">Transmembrane</keyword>
<feature type="transmembrane region" description="Helical" evidence="2">
    <location>
        <begin position="451"/>
        <end position="475"/>
    </location>
</feature>
<evidence type="ECO:0000313" key="3">
    <source>
        <dbReference type="EMBL" id="NGP89119.1"/>
    </source>
</evidence>
<keyword evidence="2" id="KW-1133">Transmembrane helix</keyword>
<gene>
    <name evidence="3" type="ORF">G3569_12220</name>
</gene>
<dbReference type="AlphaFoldDB" id="A0A6M1T4W6"/>
<dbReference type="Gene3D" id="3.30.2090.10">
    <property type="entry name" value="Multidrug efflux transporter AcrB TolC docking domain, DN and DC subdomains"/>
    <property type="match status" value="2"/>
</dbReference>
<dbReference type="SUPFAM" id="SSF82866">
    <property type="entry name" value="Multidrug efflux transporter AcrB transmembrane domain"/>
    <property type="match status" value="2"/>
</dbReference>
<keyword evidence="2" id="KW-0472">Membrane</keyword>
<organism evidence="3 4">
    <name type="scientific">Fodinibius halophilus</name>
    <dbReference type="NCBI Taxonomy" id="1736908"/>
    <lineage>
        <taxon>Bacteria</taxon>
        <taxon>Pseudomonadati</taxon>
        <taxon>Balneolota</taxon>
        <taxon>Balneolia</taxon>
        <taxon>Balneolales</taxon>
        <taxon>Balneolaceae</taxon>
        <taxon>Fodinibius</taxon>
    </lineage>
</organism>
<feature type="transmembrane region" description="Helical" evidence="2">
    <location>
        <begin position="1095"/>
        <end position="1126"/>
    </location>
</feature>
<dbReference type="PRINTS" id="PR00702">
    <property type="entry name" value="ACRIFLAVINRP"/>
</dbReference>
<sequence>MTNSEITNSSSPENGKGGPQDQEEFGLSSFSIDNRISVLVLVVLAAIMGIQSYLTIPKESSPDITIPNIMVVTTYPGVSPEDMESLVTRKIEEELSGISDIKEMNSTSAEGYSNINMEFDSDINIDDALQKVREKVDLAKPELPSEAEDPIIQEINFSEFPIMQVNISGEYGLVQLKEIAEDLQDRIESVPSVLEVNLAGGLEREVKVDVNLPKLKYYGITFTDIIAAIQKENVTVPGGNIDVGIKKFLLRVPGEYESVDPIEDIVIKAPDDKPIYIRDVADVEFGFKERETYAELNNSSVISLSIVKRSGENILETSSAVKGIMEEQLPMLPPTTHYEITSDQSKDIRSMVSSLENNIISGLILVVGILLFFLGVRNASFVGIAIPMSMFISFIILAALGITMNMVVLFSLILALGMLVDNAIVVVENIYRYLEEGYDNFTAAKKGTGEVAIPIISGTMTTLAAFFPLLFWPGITGEFMSFLPKTLIVTLSSSLFVALVINPVLCALFMNLDQVDDYSDKPKMTSRGKLVMSIFAGLFLVVALIFNVLTWSMLILAGVLMWASNRYIMSPLGDWWQREGLDKVLDKYESTLRWSLNHGWSILGISVGVLVSSFIIFFNFNAGMEFFPEGIPPARAYVQVEAPVGTNVEFTKGIVDSIENKVPTIPNNEDVESVLSTAGSAITSGPGGNQGNSSHLGTVVLNFADFQQRKGTTFDAMEYARSNFGTGLAGADITVEEEQQGPPSGKPINLEISGKDMDVLKRVSENIITILENDSVYSKLSGLESDLPEPSPEISINVDREKAAVYGLSTTQIGNTVRQAINGVEASQFRDGKDEYDITVRLDEQFRNDMSTLQDLTVMDEGRQIPLSSVATWEMSEGLGGIKHIDQERVITVMSDVRSGYNPNAVLQEVQQILGTYIQNEIPSGYSAEWTGEQEDQQESIDFLFTAFLIALFLIAFILISQFNSVSKPLIVMFSVVMSTAGVVLGLVVFRMPFVVVMTGIGVISLAGVVVNNAIVLIDYIDILRVRDNMPLYEALVKAGKVRFRPVILTALTTTLGLVPLAIGFNLDFITLIGAPMEFFTNLGEYLYWGGEQAAWWAPMAIAVINGLIFATFLTLILVPVMYYLVEKGRRNVNLFFFGEKNPGIIVKSPEVNGAPTEEVEGVLKSE</sequence>
<dbReference type="Gene3D" id="3.30.70.1430">
    <property type="entry name" value="Multidrug efflux transporter AcrB pore domain"/>
    <property type="match status" value="2"/>
</dbReference>
<dbReference type="InterPro" id="IPR001036">
    <property type="entry name" value="Acrflvin-R"/>
</dbReference>
<feature type="compositionally biased region" description="Polar residues" evidence="1">
    <location>
        <begin position="1"/>
        <end position="13"/>
    </location>
</feature>
<feature type="transmembrane region" description="Helical" evidence="2">
    <location>
        <begin position="943"/>
        <end position="963"/>
    </location>
</feature>
<keyword evidence="4" id="KW-1185">Reference proteome</keyword>
<protein>
    <submittedName>
        <fullName evidence="3">Efflux RND transporter permease subunit</fullName>
    </submittedName>
</protein>
<accession>A0A6M1T4W6</accession>
<dbReference type="Gene3D" id="1.20.1640.10">
    <property type="entry name" value="Multidrug efflux transporter AcrB transmembrane domain"/>
    <property type="match status" value="2"/>
</dbReference>
<dbReference type="GO" id="GO:0042910">
    <property type="term" value="F:xenobiotic transmembrane transporter activity"/>
    <property type="evidence" value="ECO:0007669"/>
    <property type="project" value="TreeGrafter"/>
</dbReference>
<evidence type="ECO:0000256" key="1">
    <source>
        <dbReference type="SAM" id="MobiDB-lite"/>
    </source>
</evidence>
<evidence type="ECO:0000256" key="2">
    <source>
        <dbReference type="SAM" id="Phobius"/>
    </source>
</evidence>
<feature type="transmembrane region" description="Helical" evidence="2">
    <location>
        <begin position="530"/>
        <end position="563"/>
    </location>
</feature>
<name>A0A6M1T4W6_9BACT</name>
<feature type="transmembrane region" description="Helical" evidence="2">
    <location>
        <begin position="407"/>
        <end position="431"/>
    </location>
</feature>
<dbReference type="SUPFAM" id="SSF82714">
    <property type="entry name" value="Multidrug efflux transporter AcrB TolC docking domain, DN and DC subdomains"/>
    <property type="match status" value="2"/>
</dbReference>
<feature type="transmembrane region" description="Helical" evidence="2">
    <location>
        <begin position="36"/>
        <end position="56"/>
    </location>
</feature>
<dbReference type="SUPFAM" id="SSF82693">
    <property type="entry name" value="Multidrug efflux transporter AcrB pore domain, PN1, PN2, PC1 and PC2 subdomains"/>
    <property type="match status" value="3"/>
</dbReference>
<dbReference type="Gene3D" id="3.30.70.1320">
    <property type="entry name" value="Multidrug efflux transporter AcrB pore domain like"/>
    <property type="match status" value="1"/>
</dbReference>
<feature type="transmembrane region" description="Helical" evidence="2">
    <location>
        <begin position="487"/>
        <end position="510"/>
    </location>
</feature>
<feature type="transmembrane region" description="Helical" evidence="2">
    <location>
        <begin position="1047"/>
        <end position="1075"/>
    </location>
</feature>
<feature type="region of interest" description="Disordered" evidence="1">
    <location>
        <begin position="1"/>
        <end position="24"/>
    </location>
</feature>
<feature type="transmembrane region" description="Helical" evidence="2">
    <location>
        <begin position="996"/>
        <end position="1021"/>
    </location>
</feature>
<evidence type="ECO:0000313" key="4">
    <source>
        <dbReference type="Proteomes" id="UP000479132"/>
    </source>
</evidence>
<dbReference type="Gene3D" id="3.30.70.1440">
    <property type="entry name" value="Multidrug efflux transporter AcrB pore domain"/>
    <property type="match status" value="1"/>
</dbReference>
<feature type="transmembrane region" description="Helical" evidence="2">
    <location>
        <begin position="381"/>
        <end position="400"/>
    </location>
</feature>